<reference evidence="2" key="1">
    <citation type="submission" date="2016-10" db="EMBL/GenBank/DDBJ databases">
        <authorList>
            <person name="Varghese N."/>
        </authorList>
    </citation>
    <scope>NUCLEOTIDE SEQUENCE [LARGE SCALE GENOMIC DNA]</scope>
    <source>
        <strain evidence="2">HL 19</strain>
    </source>
</reference>
<dbReference type="Proteomes" id="UP000183104">
    <property type="component" value="Unassembled WGS sequence"/>
</dbReference>
<keyword evidence="2" id="KW-1185">Reference proteome</keyword>
<gene>
    <name evidence="1" type="ORF">SAMN05661077_0178</name>
</gene>
<dbReference type="AlphaFoldDB" id="A0A1G5AAF7"/>
<protein>
    <submittedName>
        <fullName evidence="1">Uncharacterized protein</fullName>
    </submittedName>
</protein>
<accession>A0A1G5AAF7</accession>
<organism evidence="1 2">
    <name type="scientific">Thiohalorhabdus denitrificans</name>
    <dbReference type="NCBI Taxonomy" id="381306"/>
    <lineage>
        <taxon>Bacteria</taxon>
        <taxon>Pseudomonadati</taxon>
        <taxon>Pseudomonadota</taxon>
        <taxon>Gammaproteobacteria</taxon>
        <taxon>Thiohalorhabdales</taxon>
        <taxon>Thiohalorhabdaceae</taxon>
        <taxon>Thiohalorhabdus</taxon>
    </lineage>
</organism>
<dbReference type="EMBL" id="FMUN01000001">
    <property type="protein sequence ID" value="SCX74869.1"/>
    <property type="molecule type" value="Genomic_DNA"/>
</dbReference>
<dbReference type="RefSeq" id="WP_143004015.1">
    <property type="nucleotide sequence ID" value="NZ_FMUN01000001.1"/>
</dbReference>
<evidence type="ECO:0000313" key="2">
    <source>
        <dbReference type="Proteomes" id="UP000183104"/>
    </source>
</evidence>
<proteinExistence type="predicted"/>
<name>A0A1G5AAF7_9GAMM</name>
<evidence type="ECO:0000313" key="1">
    <source>
        <dbReference type="EMBL" id="SCX74869.1"/>
    </source>
</evidence>
<sequence length="171" mass="18932">MSLLVVAHTDNPLARIFQVASLFLTYRQRQSQSGQPDAPLLGLWLDPSPLDTVTSLSEMGNGDPVRGPWVQESFGYEGDWYVCRLAANLGPQGDEQTLESLLNLLLEKRGAGGDPKRAFAPCFSSATPDQHILDVLKHFSRRYPDVLTMAVTQDPADKRLIPQPYLRANPT</sequence>